<proteinExistence type="predicted"/>
<dbReference type="Pfam" id="PF03837">
    <property type="entry name" value="RecT"/>
    <property type="match status" value="1"/>
</dbReference>
<dbReference type="InterPro" id="IPR018330">
    <property type="entry name" value="RecT_fam"/>
</dbReference>
<evidence type="ECO:0000313" key="2">
    <source>
        <dbReference type="EMBL" id="MBV6341469.1"/>
    </source>
</evidence>
<dbReference type="EMBL" id="JABXWD010000111">
    <property type="protein sequence ID" value="MBV6341469.1"/>
    <property type="molecule type" value="Genomic_DNA"/>
</dbReference>
<sequence length="311" mass="35051">MTTCKHLDIQWIAQNYVCAECHSGLTTPWSPIFHRTILVCAKDRSHKGYVRLDEGMEKLIAAGATEEEIQTYLIQKQEAYHMVTDTKLQRYQGNTSLTEKEASHILSLCWPKAPHEEVVRAALLCKSYGLNPLMKHVFLIPFKNKQTDGISWATVIGIKATRLLASRRRPYTYVDGPRVMTEEEQQAIFGKVDHGRIWAICKVGDLQGNQAPGYGFWPRTDNPHGTEKGNTPENMAFIRAERNALDRLFPGEMPDVEVVDERFANGQHVEACNVIDSTAKEVPTEEAKVPATEAPPAQRYNPAPNKPRTLL</sequence>
<organism evidence="2 3">
    <name type="scientific">Candidatus Magnetobacterium casense</name>
    <dbReference type="NCBI Taxonomy" id="1455061"/>
    <lineage>
        <taxon>Bacteria</taxon>
        <taxon>Pseudomonadati</taxon>
        <taxon>Nitrospirota</taxon>
        <taxon>Thermodesulfovibrionia</taxon>
        <taxon>Thermodesulfovibrionales</taxon>
        <taxon>Candidatus Magnetobacteriaceae</taxon>
        <taxon>Candidatus Magnetobacterium</taxon>
    </lineage>
</organism>
<dbReference type="Proteomes" id="UP001196980">
    <property type="component" value="Unassembled WGS sequence"/>
</dbReference>
<dbReference type="RefSeq" id="WP_218252104.1">
    <property type="nucleotide sequence ID" value="NZ_JABXWD010000111.1"/>
</dbReference>
<evidence type="ECO:0000313" key="3">
    <source>
        <dbReference type="Proteomes" id="UP001196980"/>
    </source>
</evidence>
<feature type="region of interest" description="Disordered" evidence="1">
    <location>
        <begin position="280"/>
        <end position="311"/>
    </location>
</feature>
<accession>A0ABS6RZJ5</accession>
<protein>
    <submittedName>
        <fullName evidence="2">Recombinase RecT</fullName>
    </submittedName>
</protein>
<comment type="caution">
    <text evidence="2">The sequence shown here is derived from an EMBL/GenBank/DDBJ whole genome shotgun (WGS) entry which is preliminary data.</text>
</comment>
<evidence type="ECO:0000256" key="1">
    <source>
        <dbReference type="SAM" id="MobiDB-lite"/>
    </source>
</evidence>
<name>A0ABS6RZJ5_9BACT</name>
<reference evidence="2 3" key="1">
    <citation type="journal article" date="2020" name="J Geophys Res Biogeosci">
        <title>Magnetotaxis as an Adaptation to Enable Bacterial Shuttling of Microbial Sulfur and Sulfur Cycling Across Aquatic Oxic#Anoxic Interfaces.</title>
        <authorList>
            <person name="Li J."/>
            <person name="Liu P."/>
            <person name="Wang J."/>
            <person name="Roberts A.P."/>
            <person name="Pan Y."/>
        </authorList>
    </citation>
    <scope>NUCLEOTIDE SEQUENCE [LARGE SCALE GENOMIC DNA]</scope>
    <source>
        <strain evidence="2 3">MYR-1_YQ</strain>
    </source>
</reference>
<keyword evidence="3" id="KW-1185">Reference proteome</keyword>
<gene>
    <name evidence="2" type="ORF">HWQ67_07710</name>
</gene>